<dbReference type="HOGENOM" id="CLU_2771043_0_0_6"/>
<protein>
    <submittedName>
        <fullName evidence="1">Uncharacterized protein</fullName>
    </submittedName>
</protein>
<accession>F6CX77</accession>
<sequence>MLRRSAGCCHGYLSLGYVFLIAGFADPSPGHTKGLGCAVLVNGQEVCFACAEDGAIDFSVVPKTHQHRM</sequence>
<keyword evidence="2" id="KW-1185">Reference proteome</keyword>
<dbReference type="KEGG" id="mpc:Mar181_1387"/>
<proteinExistence type="predicted"/>
<dbReference type="AlphaFoldDB" id="F6CX77"/>
<evidence type="ECO:0000313" key="2">
    <source>
        <dbReference type="Proteomes" id="UP000009230"/>
    </source>
</evidence>
<evidence type="ECO:0000313" key="1">
    <source>
        <dbReference type="EMBL" id="AEF54430.1"/>
    </source>
</evidence>
<organism evidence="1 2">
    <name type="scientific">Marinomonas posidonica (strain CECT 7376 / NCIMB 14433 / IVIA-Po-181)</name>
    <dbReference type="NCBI Taxonomy" id="491952"/>
    <lineage>
        <taxon>Bacteria</taxon>
        <taxon>Pseudomonadati</taxon>
        <taxon>Pseudomonadota</taxon>
        <taxon>Gammaproteobacteria</taxon>
        <taxon>Oceanospirillales</taxon>
        <taxon>Oceanospirillaceae</taxon>
        <taxon>Marinomonas</taxon>
    </lineage>
</organism>
<dbReference type="OrthoDB" id="7060236at2"/>
<name>F6CX77_MARPP</name>
<dbReference type="Proteomes" id="UP000009230">
    <property type="component" value="Chromosome"/>
</dbReference>
<dbReference type="EMBL" id="CP002771">
    <property type="protein sequence ID" value="AEF54430.1"/>
    <property type="molecule type" value="Genomic_DNA"/>
</dbReference>
<gene>
    <name evidence="1" type="ordered locus">Mar181_1387</name>
</gene>
<dbReference type="RefSeq" id="WP_013795905.1">
    <property type="nucleotide sequence ID" value="NC_015559.1"/>
</dbReference>
<reference evidence="1 2" key="1">
    <citation type="journal article" date="2012" name="Stand. Genomic Sci.">
        <title>Complete genome sequence of Marinomonas posidonica type strain (IVIA-Po-181(T)).</title>
        <authorList>
            <person name="Lucas-Elio P."/>
            <person name="Goodwin L."/>
            <person name="Woyke T."/>
            <person name="Pitluck S."/>
            <person name="Nolan M."/>
            <person name="Kyrpides N.C."/>
            <person name="Detter J.C."/>
            <person name="Copeland A."/>
            <person name="Lu M."/>
            <person name="Bruce D."/>
            <person name="Detter C."/>
            <person name="Tapia R."/>
            <person name="Han S."/>
            <person name="Land M.L."/>
            <person name="Ivanova N."/>
            <person name="Mikhailova N."/>
            <person name="Johnston A.W."/>
            <person name="Sanchez-Amat A."/>
        </authorList>
    </citation>
    <scope>NUCLEOTIDE SEQUENCE [LARGE SCALE GENOMIC DNA]</scope>
    <source>
        <strain evidence="2">CECT 7376 / NCIMB 14433 / IVIA-Po-181</strain>
    </source>
</reference>